<protein>
    <submittedName>
        <fullName evidence="2">Uncharacterized protein</fullName>
    </submittedName>
</protein>
<feature type="region of interest" description="Disordered" evidence="1">
    <location>
        <begin position="1"/>
        <end position="67"/>
    </location>
</feature>
<accession>A0A6J4HQF1</accession>
<sequence>DGRTGSAATEHRRAGHSCSGPHRCDRPRPPARPHRAERPGHPRCGAQGRGTAAGGARGTRSVAAGSL</sequence>
<proteinExistence type="predicted"/>
<feature type="non-terminal residue" evidence="2">
    <location>
        <position position="1"/>
    </location>
</feature>
<name>A0A6J4HQF1_9ACTN</name>
<dbReference type="EMBL" id="CADCTF010000061">
    <property type="protein sequence ID" value="CAA9231289.1"/>
    <property type="molecule type" value="Genomic_DNA"/>
</dbReference>
<gene>
    <name evidence="2" type="ORF">AVDCRST_MAG50-1089</name>
</gene>
<organism evidence="2">
    <name type="scientific">uncultured Acidimicrobiales bacterium</name>
    <dbReference type="NCBI Taxonomy" id="310071"/>
    <lineage>
        <taxon>Bacteria</taxon>
        <taxon>Bacillati</taxon>
        <taxon>Actinomycetota</taxon>
        <taxon>Acidimicrobiia</taxon>
        <taxon>Acidimicrobiales</taxon>
        <taxon>environmental samples</taxon>
    </lineage>
</organism>
<feature type="non-terminal residue" evidence="2">
    <location>
        <position position="67"/>
    </location>
</feature>
<evidence type="ECO:0000256" key="1">
    <source>
        <dbReference type="SAM" id="MobiDB-lite"/>
    </source>
</evidence>
<feature type="compositionally biased region" description="Gly residues" evidence="1">
    <location>
        <begin position="47"/>
        <end position="57"/>
    </location>
</feature>
<reference evidence="2" key="1">
    <citation type="submission" date="2020-02" db="EMBL/GenBank/DDBJ databases">
        <authorList>
            <person name="Meier V. D."/>
        </authorList>
    </citation>
    <scope>NUCLEOTIDE SEQUENCE</scope>
    <source>
        <strain evidence="2">AVDCRST_MAG50</strain>
    </source>
</reference>
<feature type="compositionally biased region" description="Low complexity" evidence="1">
    <location>
        <begin position="58"/>
        <end position="67"/>
    </location>
</feature>
<dbReference type="AlphaFoldDB" id="A0A6J4HQF1"/>
<evidence type="ECO:0000313" key="2">
    <source>
        <dbReference type="EMBL" id="CAA9231289.1"/>
    </source>
</evidence>
<feature type="compositionally biased region" description="Basic and acidic residues" evidence="1">
    <location>
        <begin position="22"/>
        <end position="40"/>
    </location>
</feature>